<feature type="transmembrane region" description="Helical" evidence="1">
    <location>
        <begin position="400"/>
        <end position="422"/>
    </location>
</feature>
<dbReference type="OrthoDB" id="3258069at2"/>
<reference evidence="2 3" key="1">
    <citation type="submission" date="2018-08" db="EMBL/GenBank/DDBJ databases">
        <title>Actinomadura spongicola sp. nov., isolated from marine sponge Leucetta chagosensis.</title>
        <authorList>
            <person name="Li L."/>
            <person name="Lin H.W."/>
        </authorList>
    </citation>
    <scope>NUCLEOTIDE SEQUENCE [LARGE SCALE GENOMIC DNA]</scope>
    <source>
        <strain evidence="2 3">LHW52907</strain>
    </source>
</reference>
<dbReference type="EMBL" id="QVNQ01000002">
    <property type="protein sequence ID" value="RFS86352.1"/>
    <property type="molecule type" value="Genomic_DNA"/>
</dbReference>
<feature type="transmembrane region" description="Helical" evidence="1">
    <location>
        <begin position="640"/>
        <end position="665"/>
    </location>
</feature>
<gene>
    <name evidence="2" type="ORF">D0T12_07075</name>
</gene>
<feature type="transmembrane region" description="Helical" evidence="1">
    <location>
        <begin position="685"/>
        <end position="705"/>
    </location>
</feature>
<protein>
    <submittedName>
        <fullName evidence="2">Permease</fullName>
    </submittedName>
</protein>
<feature type="transmembrane region" description="Helical" evidence="1">
    <location>
        <begin position="286"/>
        <end position="308"/>
    </location>
</feature>
<evidence type="ECO:0000313" key="2">
    <source>
        <dbReference type="EMBL" id="RFS86352.1"/>
    </source>
</evidence>
<name>A0A372GMG2_9ACTN</name>
<accession>A0A372GMG2</accession>
<dbReference type="AlphaFoldDB" id="A0A372GMG2"/>
<sequence length="719" mass="75642">MIRRSLWWQLLRIGWNIGRGASGDRTRFIALLLASATLALIASTAVAAVAVVDARDGVERTRGPLFADDGEPATALWRVEFDAVDQVQHSVVFVEPLTASAAPPPGLPRWPARGEAYLSPELLRLGGPENISARYGHLAGLVQRNGLASPGERIAYVRPLHPNLRSDDWFKITGFGQAVGLGEAQAARPLSMFLDALIGLLAVPALALLVVAARCGSTARDRRSALLQALGGLARHRAVVNLGEAALPATAGACLGAVPILTAMIVDIRIPGTGYLIGSTDLRAVLWTIPAVVLATVLITLTAVVMLHRIDRAGKTTRPRSFSGPVPRWRLVLCAVMFAVEAVSGFVDGDVGFYLYLAGTLGVLATLPSVAAALSRGLGERIAAFGRRRGRPAPLTAGRWIVAHPGVVTRLAVAVIIGLGLITQVQVWHSRLSDPQKEAVATEQRVGGGVLLVSAETDLTPAQISAFARHLPPAYTILGLHTPENGPTTAVAPCPALRSVHLTCPPTPTALRTGAGDTRVQELHRWQGKQNGQMIVRTGSITGSKLDALAVLSAPEAGSRTTPVKQAAYATLPLPKVDQLGADSLISAKSDSQMARWLVLFGVCGMLILMLAAAVSAAAEFLRFSPALMPLTIQADGHRVFISIALWNLAVPLSLATLIGAAVTAWQGLHFIAVVDEGTFSWETLTIATTTGTLLAFAIALAGGLSATRAAPRWRPTGD</sequence>
<keyword evidence="1" id="KW-1133">Transmembrane helix</keyword>
<organism evidence="2 3">
    <name type="scientific">Actinomadura spongiicola</name>
    <dbReference type="NCBI Taxonomy" id="2303421"/>
    <lineage>
        <taxon>Bacteria</taxon>
        <taxon>Bacillati</taxon>
        <taxon>Actinomycetota</taxon>
        <taxon>Actinomycetes</taxon>
        <taxon>Streptosporangiales</taxon>
        <taxon>Thermomonosporaceae</taxon>
        <taxon>Actinomadura</taxon>
    </lineage>
</organism>
<keyword evidence="1" id="KW-0812">Transmembrane</keyword>
<keyword evidence="3" id="KW-1185">Reference proteome</keyword>
<feature type="transmembrane region" description="Helical" evidence="1">
    <location>
        <begin position="192"/>
        <end position="213"/>
    </location>
</feature>
<feature type="transmembrane region" description="Helical" evidence="1">
    <location>
        <begin position="353"/>
        <end position="379"/>
    </location>
</feature>
<dbReference type="RefSeq" id="WP_117398639.1">
    <property type="nucleotide sequence ID" value="NZ_QVNQ01000002.1"/>
</dbReference>
<proteinExistence type="predicted"/>
<feature type="transmembrane region" description="Helical" evidence="1">
    <location>
        <begin position="245"/>
        <end position="266"/>
    </location>
</feature>
<comment type="caution">
    <text evidence="2">The sequence shown here is derived from an EMBL/GenBank/DDBJ whole genome shotgun (WGS) entry which is preliminary data.</text>
</comment>
<feature type="transmembrane region" description="Helical" evidence="1">
    <location>
        <begin position="329"/>
        <end position="347"/>
    </location>
</feature>
<evidence type="ECO:0000313" key="3">
    <source>
        <dbReference type="Proteomes" id="UP000262882"/>
    </source>
</evidence>
<dbReference type="Proteomes" id="UP000262882">
    <property type="component" value="Unassembled WGS sequence"/>
</dbReference>
<evidence type="ECO:0000256" key="1">
    <source>
        <dbReference type="SAM" id="Phobius"/>
    </source>
</evidence>
<keyword evidence="1" id="KW-0472">Membrane</keyword>
<feature type="transmembrane region" description="Helical" evidence="1">
    <location>
        <begin position="597"/>
        <end position="619"/>
    </location>
</feature>